<dbReference type="GeneID" id="36373758"/>
<protein>
    <submittedName>
        <fullName evidence="1 3">Uncharacterized protein</fullName>
    </submittedName>
</protein>
<keyword evidence="2" id="KW-1185">Reference proteome</keyword>
<name>A0A090KV41_STRRB</name>
<reference evidence="2" key="1">
    <citation type="submission" date="2014-09" db="EMBL/GenBank/DDBJ databases">
        <authorList>
            <person name="Martin A.A."/>
        </authorList>
    </citation>
    <scope>NUCLEOTIDE SEQUENCE</scope>
    <source>
        <strain evidence="2">ED321</strain>
    </source>
</reference>
<dbReference type="Proteomes" id="UP000035682">
    <property type="component" value="Unplaced"/>
</dbReference>
<evidence type="ECO:0000313" key="4">
    <source>
        <dbReference type="WormBase" id="SRAE_0000051450"/>
    </source>
</evidence>
<dbReference type="WormBase" id="SRAE_0000051450">
    <property type="protein sequence ID" value="SRP04042"/>
    <property type="gene ID" value="WBGene00256260"/>
</dbReference>
<gene>
    <name evidence="1 3 4" type="ORF">SRAE_0000051450</name>
</gene>
<dbReference type="RefSeq" id="XP_024500599.1">
    <property type="nucleotide sequence ID" value="XM_024646415.1"/>
</dbReference>
<evidence type="ECO:0000313" key="2">
    <source>
        <dbReference type="Proteomes" id="UP000035682"/>
    </source>
</evidence>
<dbReference type="WBParaSite" id="SRAE_0000051450.1">
    <property type="protein sequence ID" value="SRAE_0000051450.1"/>
    <property type="gene ID" value="WBGene00256260"/>
</dbReference>
<proteinExistence type="predicted"/>
<organism evidence="1">
    <name type="scientific">Strongyloides ratti</name>
    <name type="common">Parasitic roundworm</name>
    <dbReference type="NCBI Taxonomy" id="34506"/>
    <lineage>
        <taxon>Eukaryota</taxon>
        <taxon>Metazoa</taxon>
        <taxon>Ecdysozoa</taxon>
        <taxon>Nematoda</taxon>
        <taxon>Chromadorea</taxon>
        <taxon>Rhabditida</taxon>
        <taxon>Tylenchina</taxon>
        <taxon>Panagrolaimomorpha</taxon>
        <taxon>Strongyloidoidea</taxon>
        <taxon>Strongyloididae</taxon>
        <taxon>Strongyloides</taxon>
    </lineage>
</organism>
<evidence type="ECO:0000313" key="1">
    <source>
        <dbReference type="EMBL" id="CEF61390.1"/>
    </source>
</evidence>
<accession>A0A090KV41</accession>
<sequence>MQTKSTTPQLPPLNTREGEKHLYKLVKAKHKKTKDIENFLGINDPEGKLLTNGKLVLNRWREYFNQICNEEFPHDLIQEINPTQGPMQKISQSEVQDAIRKMKNSK</sequence>
<reference evidence="1" key="2">
    <citation type="submission" date="2014-09" db="EMBL/GenBank/DDBJ databases">
        <authorList>
            <person name="Aslett A.Martin."/>
        </authorList>
    </citation>
    <scope>NUCLEOTIDE SEQUENCE</scope>
    <source>
        <strain evidence="1">ED321 Heterogonic</strain>
    </source>
</reference>
<reference evidence="3" key="3">
    <citation type="submission" date="2020-12" db="UniProtKB">
        <authorList>
            <consortium name="WormBaseParasite"/>
        </authorList>
    </citation>
    <scope>IDENTIFICATION</scope>
</reference>
<dbReference type="EMBL" id="LN609407">
    <property type="protein sequence ID" value="CEF61390.1"/>
    <property type="molecule type" value="Genomic_DNA"/>
</dbReference>
<dbReference type="CTD" id="36373758"/>
<evidence type="ECO:0000313" key="3">
    <source>
        <dbReference type="WBParaSite" id="SRAE_0000051450.1"/>
    </source>
</evidence>
<dbReference type="OrthoDB" id="5854729at2759"/>
<dbReference type="AlphaFoldDB" id="A0A090KV41"/>